<name>A0ABY5TTC9_9MYCO</name>
<dbReference type="RefSeq" id="WP_262871775.1">
    <property type="nucleotide sequence ID" value="NZ_CP092362.2"/>
</dbReference>
<evidence type="ECO:0000313" key="1">
    <source>
        <dbReference type="EMBL" id="UVY96049.1"/>
    </source>
</evidence>
<protein>
    <submittedName>
        <fullName evidence="1">Uncharacterized protein</fullName>
    </submittedName>
</protein>
<dbReference type="Proteomes" id="UP001055337">
    <property type="component" value="Chromosome"/>
</dbReference>
<gene>
    <name evidence="1" type="ORF">MI149_30260</name>
</gene>
<accession>A0ABY5TTC9</accession>
<proteinExistence type="predicted"/>
<evidence type="ECO:0000313" key="2">
    <source>
        <dbReference type="Proteomes" id="UP001055337"/>
    </source>
</evidence>
<organism evidence="1 2">
    <name type="scientific">Mycolicibacterium crocinum</name>
    <dbReference type="NCBI Taxonomy" id="388459"/>
    <lineage>
        <taxon>Bacteria</taxon>
        <taxon>Bacillati</taxon>
        <taxon>Actinomycetota</taxon>
        <taxon>Actinomycetes</taxon>
        <taxon>Mycobacteriales</taxon>
        <taxon>Mycobacteriaceae</taxon>
        <taxon>Mycolicibacterium</taxon>
    </lineage>
</organism>
<reference evidence="1" key="1">
    <citation type="submission" date="2022-08" db="EMBL/GenBank/DDBJ databases">
        <title>Whole genome sequencing of non-tuberculosis mycobacteria type-strains.</title>
        <authorList>
            <person name="Igarashi Y."/>
            <person name="Osugi A."/>
            <person name="Mitarai S."/>
        </authorList>
    </citation>
    <scope>NUCLEOTIDE SEQUENCE</scope>
    <source>
        <strain evidence="1">JCM 16369</strain>
    </source>
</reference>
<sequence length="40" mass="4499">MIATADREHFIADIELDNHWAEFGGQQSVAAGDIFSQMFE</sequence>
<keyword evidence="2" id="KW-1185">Reference proteome</keyword>
<dbReference type="EMBL" id="CP092362">
    <property type="protein sequence ID" value="UVY96049.1"/>
    <property type="molecule type" value="Genomic_DNA"/>
</dbReference>